<dbReference type="Pfam" id="PF00098">
    <property type="entry name" value="zf-CCHC"/>
    <property type="match status" value="1"/>
</dbReference>
<dbReference type="EMBL" id="CAKKLH010000011">
    <property type="protein sequence ID" value="CAH0098913.1"/>
    <property type="molecule type" value="Genomic_DNA"/>
</dbReference>
<protein>
    <recommendedName>
        <fullName evidence="3">CCHC-type domain-containing protein</fullName>
    </recommendedName>
</protein>
<keyword evidence="1" id="KW-0862">Zinc</keyword>
<gene>
    <name evidence="4" type="ORF">DGAL_LOCUS1021</name>
</gene>
<proteinExistence type="predicted"/>
<keyword evidence="1" id="KW-0863">Zinc-finger</keyword>
<dbReference type="GO" id="GO:0003676">
    <property type="term" value="F:nucleic acid binding"/>
    <property type="evidence" value="ECO:0007669"/>
    <property type="project" value="InterPro"/>
</dbReference>
<dbReference type="InterPro" id="IPR001878">
    <property type="entry name" value="Znf_CCHC"/>
</dbReference>
<comment type="caution">
    <text evidence="4">The sequence shown here is derived from an EMBL/GenBank/DDBJ whole genome shotgun (WGS) entry which is preliminary data.</text>
</comment>
<dbReference type="Proteomes" id="UP000789390">
    <property type="component" value="Unassembled WGS sequence"/>
</dbReference>
<dbReference type="OrthoDB" id="6334113at2759"/>
<dbReference type="PROSITE" id="PS50158">
    <property type="entry name" value="ZF_CCHC"/>
    <property type="match status" value="1"/>
</dbReference>
<dbReference type="SUPFAM" id="SSF57756">
    <property type="entry name" value="Retrovirus zinc finger-like domains"/>
    <property type="match status" value="1"/>
</dbReference>
<reference evidence="4" key="1">
    <citation type="submission" date="2021-11" db="EMBL/GenBank/DDBJ databases">
        <authorList>
            <person name="Schell T."/>
        </authorList>
    </citation>
    <scope>NUCLEOTIDE SEQUENCE</scope>
    <source>
        <strain evidence="4">M5</strain>
    </source>
</reference>
<evidence type="ECO:0000313" key="5">
    <source>
        <dbReference type="Proteomes" id="UP000789390"/>
    </source>
</evidence>
<dbReference type="Gene3D" id="4.10.60.10">
    <property type="entry name" value="Zinc finger, CCHC-type"/>
    <property type="match status" value="1"/>
</dbReference>
<evidence type="ECO:0000313" key="4">
    <source>
        <dbReference type="EMBL" id="CAH0098913.1"/>
    </source>
</evidence>
<dbReference type="AlphaFoldDB" id="A0A8J2RMA9"/>
<keyword evidence="5" id="KW-1185">Reference proteome</keyword>
<dbReference type="InterPro" id="IPR036875">
    <property type="entry name" value="Znf_CCHC_sf"/>
</dbReference>
<evidence type="ECO:0000259" key="3">
    <source>
        <dbReference type="PROSITE" id="PS50158"/>
    </source>
</evidence>
<feature type="compositionally biased region" description="Basic and acidic residues" evidence="2">
    <location>
        <begin position="34"/>
        <end position="52"/>
    </location>
</feature>
<feature type="region of interest" description="Disordered" evidence="2">
    <location>
        <begin position="34"/>
        <end position="72"/>
    </location>
</feature>
<name>A0A8J2RMA9_9CRUS</name>
<feature type="domain" description="CCHC-type" evidence="3">
    <location>
        <begin position="96"/>
        <end position="113"/>
    </location>
</feature>
<sequence>MVGVKHGRETAVKYARRKNGEYLDNDLAKVLEDKDKLEYKRERDRESTKERSNVQVKRFRGDSRAGPSEGYRGGYVQRGRGGYFRGGKHTATKEERKCYLCGVTDHFVRNCPKNTHKGQMSSRADSSSVLIELDYESSLSAGAVAALYYLYKSRKDVPEFGADHKQLAACLSLVMLENGSYSKVVTLSAAIAHEYRIRMLQSPTTHETISLLFRGFRNEHPQTRVKSPINEEILLKMYSYLYRPEHGRDGLKASVVLWRTIWRTSLEYHTLGRFSDIAKLQKKDVVYKSTPSPHLKILFKGGKNDQY</sequence>
<accession>A0A8J2RMA9</accession>
<evidence type="ECO:0000256" key="1">
    <source>
        <dbReference type="PROSITE-ProRule" id="PRU00047"/>
    </source>
</evidence>
<evidence type="ECO:0000256" key="2">
    <source>
        <dbReference type="SAM" id="MobiDB-lite"/>
    </source>
</evidence>
<keyword evidence="1" id="KW-0479">Metal-binding</keyword>
<dbReference type="GO" id="GO:0008270">
    <property type="term" value="F:zinc ion binding"/>
    <property type="evidence" value="ECO:0007669"/>
    <property type="project" value="UniProtKB-KW"/>
</dbReference>
<dbReference type="SMART" id="SM00343">
    <property type="entry name" value="ZnF_C2HC"/>
    <property type="match status" value="1"/>
</dbReference>
<organism evidence="4 5">
    <name type="scientific">Daphnia galeata</name>
    <dbReference type="NCBI Taxonomy" id="27404"/>
    <lineage>
        <taxon>Eukaryota</taxon>
        <taxon>Metazoa</taxon>
        <taxon>Ecdysozoa</taxon>
        <taxon>Arthropoda</taxon>
        <taxon>Crustacea</taxon>
        <taxon>Branchiopoda</taxon>
        <taxon>Diplostraca</taxon>
        <taxon>Cladocera</taxon>
        <taxon>Anomopoda</taxon>
        <taxon>Daphniidae</taxon>
        <taxon>Daphnia</taxon>
    </lineage>
</organism>